<dbReference type="EMBL" id="MT144335">
    <property type="protein sequence ID" value="QJA52385.1"/>
    <property type="molecule type" value="Genomic_DNA"/>
</dbReference>
<protein>
    <submittedName>
        <fullName evidence="1">Uncharacterized protein</fullName>
    </submittedName>
</protein>
<reference evidence="1" key="1">
    <citation type="submission" date="2020-03" db="EMBL/GenBank/DDBJ databases">
        <title>The deep terrestrial virosphere.</title>
        <authorList>
            <person name="Holmfeldt K."/>
            <person name="Nilsson E."/>
            <person name="Simone D."/>
            <person name="Lopez-Fernandez M."/>
            <person name="Wu X."/>
            <person name="de Brujin I."/>
            <person name="Lundin D."/>
            <person name="Andersson A."/>
            <person name="Bertilsson S."/>
            <person name="Dopson M."/>
        </authorList>
    </citation>
    <scope>NUCLEOTIDE SEQUENCE</scope>
    <source>
        <strain evidence="2">MM415B04828</strain>
        <strain evidence="1">TM448A02675</strain>
    </source>
</reference>
<evidence type="ECO:0000313" key="2">
    <source>
        <dbReference type="EMBL" id="QJA92173.1"/>
    </source>
</evidence>
<dbReference type="EMBL" id="MT143044">
    <property type="protein sequence ID" value="QJA92173.1"/>
    <property type="molecule type" value="Genomic_DNA"/>
</dbReference>
<dbReference type="AlphaFoldDB" id="A0A6H1ZYP4"/>
<evidence type="ECO:0000313" key="1">
    <source>
        <dbReference type="EMBL" id="QJA52385.1"/>
    </source>
</evidence>
<organism evidence="1">
    <name type="scientific">viral metagenome</name>
    <dbReference type="NCBI Taxonomy" id="1070528"/>
    <lineage>
        <taxon>unclassified sequences</taxon>
        <taxon>metagenomes</taxon>
        <taxon>organismal metagenomes</taxon>
    </lineage>
</organism>
<sequence length="271" mass="31167">MKQQVNNKMTAFDITLLLRDKYKDKPDIKGKWAYFEELRNQTGFNSRRSYCDAVAVGLWNQNAGIIAYEIKISRSDFLSDVAQFQHKHKFILDIANEFYYICPPNLVQPNEVPDRTGLRWAQSGRIVTKKQAPVQKVESIPFGIFRSFCRNAGSEINSSLIPVKYLNSEMTQKDMLAIIEAEVKKQKDWCFDMNVNEKVKTLTEAVGAEKAKIDNFVAEVKGIAGIGWHVDNPFSVILDFLRQNYQEKTVRNQAKVLKRELDIFLSEKEGT</sequence>
<gene>
    <name evidence="2" type="ORF">MM415B04828_0005</name>
    <name evidence="1" type="ORF">TM448A02675_0006</name>
</gene>
<name>A0A6H1ZYP4_9ZZZZ</name>
<proteinExistence type="predicted"/>
<accession>A0A6H1ZYP4</accession>